<sequence>MGRDSVVLRKGGAGWLTTSDGRFVVRRQGTKWTVSERSGARVFANPGGPKQETAERTDLKGVRLLIFLVRAEEAYRTRKKAA</sequence>
<evidence type="ECO:0000313" key="1">
    <source>
        <dbReference type="EMBL" id="MFC3766254.1"/>
    </source>
</evidence>
<organism evidence="1 2">
    <name type="scientific">Tenggerimyces flavus</name>
    <dbReference type="NCBI Taxonomy" id="1708749"/>
    <lineage>
        <taxon>Bacteria</taxon>
        <taxon>Bacillati</taxon>
        <taxon>Actinomycetota</taxon>
        <taxon>Actinomycetes</taxon>
        <taxon>Propionibacteriales</taxon>
        <taxon>Nocardioidaceae</taxon>
        <taxon>Tenggerimyces</taxon>
    </lineage>
</organism>
<evidence type="ECO:0000313" key="2">
    <source>
        <dbReference type="Proteomes" id="UP001595699"/>
    </source>
</evidence>
<dbReference type="Proteomes" id="UP001595699">
    <property type="component" value="Unassembled WGS sequence"/>
</dbReference>
<name>A0ABV7YQC2_9ACTN</name>
<dbReference type="RefSeq" id="WP_205117532.1">
    <property type="nucleotide sequence ID" value="NZ_JAFBCM010000001.1"/>
</dbReference>
<keyword evidence="2" id="KW-1185">Reference proteome</keyword>
<protein>
    <submittedName>
        <fullName evidence="1">Uncharacterized protein</fullName>
    </submittedName>
</protein>
<reference evidence="2" key="1">
    <citation type="journal article" date="2019" name="Int. J. Syst. Evol. Microbiol.">
        <title>The Global Catalogue of Microorganisms (GCM) 10K type strain sequencing project: providing services to taxonomists for standard genome sequencing and annotation.</title>
        <authorList>
            <consortium name="The Broad Institute Genomics Platform"/>
            <consortium name="The Broad Institute Genome Sequencing Center for Infectious Disease"/>
            <person name="Wu L."/>
            <person name="Ma J."/>
        </authorList>
    </citation>
    <scope>NUCLEOTIDE SEQUENCE [LARGE SCALE GENOMIC DNA]</scope>
    <source>
        <strain evidence="2">CGMCC 4.7241</strain>
    </source>
</reference>
<proteinExistence type="predicted"/>
<gene>
    <name evidence="1" type="ORF">ACFOUW_35880</name>
</gene>
<accession>A0ABV7YQC2</accession>
<dbReference type="EMBL" id="JBHRZH010000050">
    <property type="protein sequence ID" value="MFC3766254.1"/>
    <property type="molecule type" value="Genomic_DNA"/>
</dbReference>
<comment type="caution">
    <text evidence="1">The sequence shown here is derived from an EMBL/GenBank/DDBJ whole genome shotgun (WGS) entry which is preliminary data.</text>
</comment>